<feature type="compositionally biased region" description="Low complexity" evidence="1">
    <location>
        <begin position="30"/>
        <end position="41"/>
    </location>
</feature>
<feature type="region of interest" description="Disordered" evidence="1">
    <location>
        <begin position="27"/>
        <end position="52"/>
    </location>
</feature>
<name>A0A1H9JHH9_9SPIR</name>
<dbReference type="PROSITE" id="PS51257">
    <property type="entry name" value="PROKAR_LIPOPROTEIN"/>
    <property type="match status" value="1"/>
</dbReference>
<reference evidence="3 4" key="1">
    <citation type="submission" date="2016-10" db="EMBL/GenBank/DDBJ databases">
        <authorList>
            <person name="de Groot N.N."/>
        </authorList>
    </citation>
    <scope>NUCLEOTIDE SEQUENCE [LARGE SCALE GENOMIC DNA]</scope>
    <source>
        <strain evidence="3 4">B25</strain>
    </source>
</reference>
<dbReference type="RefSeq" id="WP_074645489.1">
    <property type="nucleotide sequence ID" value="NZ_FOFU01000013.1"/>
</dbReference>
<keyword evidence="2" id="KW-0732">Signal</keyword>
<evidence type="ECO:0000313" key="3">
    <source>
        <dbReference type="EMBL" id="SEQ86451.1"/>
    </source>
</evidence>
<feature type="signal peptide" evidence="2">
    <location>
        <begin position="1"/>
        <end position="24"/>
    </location>
</feature>
<gene>
    <name evidence="3" type="ORF">SAMN04487977_11323</name>
</gene>
<evidence type="ECO:0000256" key="2">
    <source>
        <dbReference type="SAM" id="SignalP"/>
    </source>
</evidence>
<proteinExistence type="predicted"/>
<evidence type="ECO:0000256" key="1">
    <source>
        <dbReference type="SAM" id="MobiDB-lite"/>
    </source>
</evidence>
<accession>A0A1H9JHH9</accession>
<organism evidence="3 4">
    <name type="scientific">Treponema bryantii</name>
    <dbReference type="NCBI Taxonomy" id="163"/>
    <lineage>
        <taxon>Bacteria</taxon>
        <taxon>Pseudomonadati</taxon>
        <taxon>Spirochaetota</taxon>
        <taxon>Spirochaetia</taxon>
        <taxon>Spirochaetales</taxon>
        <taxon>Treponemataceae</taxon>
        <taxon>Treponema</taxon>
    </lineage>
</organism>
<evidence type="ECO:0008006" key="5">
    <source>
        <dbReference type="Google" id="ProtNLM"/>
    </source>
</evidence>
<sequence length="285" mass="32263">MKKTIKFLCVTLLGTLLFSCSNPAADAPKNNSGNNSESDSSYTKPELPDSSGINPFVGNSYSDNSTKYEFVNDGLLKKYDKNGNDYELDFEYEYSYDANTKELSLRYSKINIKGTLYSVQEYLNIVAADPDTQEDFIKYKEFCETKLIWKAEIDVSGNLILQTEYFKEKPSFEELKSGSTYFRNLDKNEKINECHLGSRKYVPGVYGFIKVYTSNSSFNYSIKTLTENTIVAETRDNTDDTLTLSYTLHEPKDGILSITLTTTDTPSETYTLVTEGPSTYTKVSE</sequence>
<dbReference type="EMBL" id="FOFU01000013">
    <property type="protein sequence ID" value="SEQ86451.1"/>
    <property type="molecule type" value="Genomic_DNA"/>
</dbReference>
<feature type="chain" id="PRO_5010220334" description="YD repeat-containing protein" evidence="2">
    <location>
        <begin position="25"/>
        <end position="285"/>
    </location>
</feature>
<protein>
    <recommendedName>
        <fullName evidence="5">YD repeat-containing protein</fullName>
    </recommendedName>
</protein>
<dbReference type="Proteomes" id="UP000182360">
    <property type="component" value="Unassembled WGS sequence"/>
</dbReference>
<evidence type="ECO:0000313" key="4">
    <source>
        <dbReference type="Proteomes" id="UP000182360"/>
    </source>
</evidence>
<dbReference type="AlphaFoldDB" id="A0A1H9JHH9"/>
<keyword evidence="4" id="KW-1185">Reference proteome</keyword>